<dbReference type="OrthoDB" id="4589447at2759"/>
<feature type="region of interest" description="Disordered" evidence="1">
    <location>
        <begin position="83"/>
        <end position="192"/>
    </location>
</feature>
<reference evidence="2 3" key="1">
    <citation type="submission" date="2015-09" db="EMBL/GenBank/DDBJ databases">
        <title>Host preference determinants of Valsa canker pathogens revealed by comparative genomics.</title>
        <authorList>
            <person name="Yin Z."/>
            <person name="Huang L."/>
        </authorList>
    </citation>
    <scope>NUCLEOTIDE SEQUENCE [LARGE SCALE GENOMIC DNA]</scope>
    <source>
        <strain evidence="2 3">03-1</strain>
    </source>
</reference>
<dbReference type="Proteomes" id="UP000283895">
    <property type="component" value="Unassembled WGS sequence"/>
</dbReference>
<gene>
    <name evidence="2" type="ORF">VMCG_10567</name>
</gene>
<dbReference type="AlphaFoldDB" id="A0A423V9X3"/>
<organism evidence="2 3">
    <name type="scientific">Cytospora schulzeri</name>
    <dbReference type="NCBI Taxonomy" id="448051"/>
    <lineage>
        <taxon>Eukaryota</taxon>
        <taxon>Fungi</taxon>
        <taxon>Dikarya</taxon>
        <taxon>Ascomycota</taxon>
        <taxon>Pezizomycotina</taxon>
        <taxon>Sordariomycetes</taxon>
        <taxon>Sordariomycetidae</taxon>
        <taxon>Diaporthales</taxon>
        <taxon>Cytosporaceae</taxon>
        <taxon>Cytospora</taxon>
    </lineage>
</organism>
<evidence type="ECO:0000313" key="3">
    <source>
        <dbReference type="Proteomes" id="UP000283895"/>
    </source>
</evidence>
<feature type="compositionally biased region" description="Acidic residues" evidence="1">
    <location>
        <begin position="131"/>
        <end position="144"/>
    </location>
</feature>
<dbReference type="EMBL" id="LKEA01000090">
    <property type="protein sequence ID" value="ROV87694.1"/>
    <property type="molecule type" value="Genomic_DNA"/>
</dbReference>
<evidence type="ECO:0000256" key="1">
    <source>
        <dbReference type="SAM" id="MobiDB-lite"/>
    </source>
</evidence>
<feature type="compositionally biased region" description="Polar residues" evidence="1">
    <location>
        <begin position="114"/>
        <end position="127"/>
    </location>
</feature>
<comment type="caution">
    <text evidence="2">The sequence shown here is derived from an EMBL/GenBank/DDBJ whole genome shotgun (WGS) entry which is preliminary data.</text>
</comment>
<sequence length="192" mass="20584">MSPQPADCYEYAKRAAMRMTIPGTSEQPAEERKRMVEEVLMAQSTDYPSERAYKKGINWLRLACDSLIKQGDYDLAASLYEPIPEWAPKPPGYDDATTPAAPAAPAVPVAESDPSGSRGQSENQETPDASVAEDSDASTEEVENAGDSNEPAGSATTGHSTPPAPAQITDNPSGKKRKRTQQDEGSEAARDR</sequence>
<keyword evidence="3" id="KW-1185">Reference proteome</keyword>
<protein>
    <submittedName>
        <fullName evidence="2">Uncharacterized protein</fullName>
    </submittedName>
</protein>
<proteinExistence type="predicted"/>
<name>A0A423V9X3_9PEZI</name>
<feature type="compositionally biased region" description="Low complexity" evidence="1">
    <location>
        <begin position="96"/>
        <end position="110"/>
    </location>
</feature>
<evidence type="ECO:0000313" key="2">
    <source>
        <dbReference type="EMBL" id="ROV87694.1"/>
    </source>
</evidence>
<accession>A0A423V9X3</accession>